<dbReference type="PROSITE" id="PS00198">
    <property type="entry name" value="4FE4S_FER_1"/>
    <property type="match status" value="1"/>
</dbReference>
<dbReference type="GO" id="GO:0051539">
    <property type="term" value="F:4 iron, 4 sulfur cluster binding"/>
    <property type="evidence" value="ECO:0007669"/>
    <property type="project" value="UniProtKB-KW"/>
</dbReference>
<feature type="region of interest" description="Disordered" evidence="6">
    <location>
        <begin position="765"/>
        <end position="791"/>
    </location>
</feature>
<feature type="region of interest" description="Disordered" evidence="6">
    <location>
        <begin position="367"/>
        <end position="420"/>
    </location>
</feature>
<keyword evidence="3" id="KW-0560">Oxidoreductase</keyword>
<feature type="compositionally biased region" description="Low complexity" evidence="6">
    <location>
        <begin position="770"/>
        <end position="791"/>
    </location>
</feature>
<feature type="transmembrane region" description="Helical" evidence="7">
    <location>
        <begin position="65"/>
        <end position="86"/>
    </location>
</feature>
<dbReference type="PANTHER" id="PTHR43255">
    <property type="entry name" value="IRON-SULFUR-BINDING OXIDOREDUCTASE FADF-RELATED-RELATED"/>
    <property type="match status" value="1"/>
</dbReference>
<dbReference type="GO" id="GO:0016491">
    <property type="term" value="F:oxidoreductase activity"/>
    <property type="evidence" value="ECO:0007669"/>
    <property type="project" value="UniProtKB-KW"/>
</dbReference>
<dbReference type="Pfam" id="PF02754">
    <property type="entry name" value="CCG"/>
    <property type="match status" value="2"/>
</dbReference>
<dbReference type="OrthoDB" id="9794954at2"/>
<sequence length="791" mass="86206">MNPTLMLILLVGLFALFVRSANRRWQLLKVGRGESRLDHIAERLKGTWEYAFRQRKMGYYPLAGLAHKLIFFGFLVLLLRTLILWGRGFDPGFSLWILGHEPVLGVPLGGIYEFVKDVMATLVVAGALVFIYYRAIKRERRMTLSGEGLLILGIIVTMMVSDMLYDGASLALHHRWSTTTCGPGDAALCERIATVTAPLEGVPADPAALRWHPFPAPAGSLFAVLLRGASPGTLVALAHAGFWTHVTLVLVFLNLLPHSKHFHIITSIPNVFTRNLDPRGRLPLVAGNAEAIGEMVMKAAEEPEKAAPVGVARIEDFTWKAILDFYTCTECGRCTDNCPAHKTGKMLSPKQLTLDLRDHLYGRETEFVSRPGGPKGLDGGGSAAQANGHAEGAPAGAEAQDGGAGHGETASPENPAPAAEPAYKPIDLVANVVHPDVLWACTTCRACEEQCPVMISYVDKIVSMRRNLVLVKGEFPAELGNPFNAMEVNGNPWNLARIDRGNWAEGLEIPTMAENPKAPVLYWVGCAASYDDRAKKIARATARLLKAAGVDFAILGQEETCTGDPARRAGNEYLFAMLAEQNAATLNGYKEQGGVRKIITTCPHCFNTLANEYPDFGAKFEVVHHTDFLLGLVAEKKLVPRQRVEGKVVFHDSCYLGRYNDIYEQPRDILKRIPGVELVEAEGWNRQKGLCCGAGGAQMWMEEQNKDRVNVKRTLQLLQTEAKTIATACPFCQTMITDGLKDQSKEDSIRQLDVVELLEESCGLDRPAGSRAAATHEASTAASASASADAS</sequence>
<name>A0A2L0EIZ8_SORCE</name>
<evidence type="ECO:0000313" key="10">
    <source>
        <dbReference type="Proteomes" id="UP000238348"/>
    </source>
</evidence>
<keyword evidence="7" id="KW-0812">Transmembrane</keyword>
<dbReference type="InterPro" id="IPR051460">
    <property type="entry name" value="HdrC_iron-sulfur_subunit"/>
</dbReference>
<evidence type="ECO:0000256" key="5">
    <source>
        <dbReference type="ARBA" id="ARBA00023014"/>
    </source>
</evidence>
<dbReference type="PANTHER" id="PTHR43255:SF1">
    <property type="entry name" value="IRON-SULFUR-BINDING OXIDOREDUCTASE FADF-RELATED"/>
    <property type="match status" value="1"/>
</dbReference>
<gene>
    <name evidence="9" type="ORF">SOCE26_006410</name>
</gene>
<reference evidence="9 10" key="1">
    <citation type="submission" date="2015-09" db="EMBL/GenBank/DDBJ databases">
        <title>Sorangium comparison.</title>
        <authorList>
            <person name="Zaburannyi N."/>
            <person name="Bunk B."/>
            <person name="Overmann J."/>
            <person name="Mueller R."/>
        </authorList>
    </citation>
    <scope>NUCLEOTIDE SEQUENCE [LARGE SCALE GENOMIC DNA]</scope>
    <source>
        <strain evidence="9 10">So ce26</strain>
    </source>
</reference>
<evidence type="ECO:0000256" key="3">
    <source>
        <dbReference type="ARBA" id="ARBA00023002"/>
    </source>
</evidence>
<dbReference type="SUPFAM" id="SSF46548">
    <property type="entry name" value="alpha-helical ferredoxin"/>
    <property type="match status" value="1"/>
</dbReference>
<evidence type="ECO:0000256" key="4">
    <source>
        <dbReference type="ARBA" id="ARBA00023004"/>
    </source>
</evidence>
<dbReference type="AlphaFoldDB" id="A0A2L0EIZ8"/>
<dbReference type="InterPro" id="IPR036197">
    <property type="entry name" value="NarG-like_sf"/>
</dbReference>
<keyword evidence="2" id="KW-0479">Metal-binding</keyword>
<dbReference type="Proteomes" id="UP000238348">
    <property type="component" value="Chromosome"/>
</dbReference>
<dbReference type="InterPro" id="IPR009051">
    <property type="entry name" value="Helical_ferredxn"/>
</dbReference>
<evidence type="ECO:0000256" key="7">
    <source>
        <dbReference type="SAM" id="Phobius"/>
    </source>
</evidence>
<feature type="transmembrane region" description="Helical" evidence="7">
    <location>
        <begin position="118"/>
        <end position="136"/>
    </location>
</feature>
<accession>A0A2L0EIZ8</accession>
<dbReference type="GO" id="GO:0046872">
    <property type="term" value="F:metal ion binding"/>
    <property type="evidence" value="ECO:0007669"/>
    <property type="project" value="UniProtKB-KW"/>
</dbReference>
<dbReference type="EMBL" id="CP012673">
    <property type="protein sequence ID" value="AUX39257.1"/>
    <property type="molecule type" value="Genomic_DNA"/>
</dbReference>
<evidence type="ECO:0000313" key="9">
    <source>
        <dbReference type="EMBL" id="AUX39257.1"/>
    </source>
</evidence>
<feature type="domain" description="4Fe-4S ferredoxin-type" evidence="8">
    <location>
        <begin position="319"/>
        <end position="349"/>
    </location>
</feature>
<organism evidence="9 10">
    <name type="scientific">Sorangium cellulosum</name>
    <name type="common">Polyangium cellulosum</name>
    <dbReference type="NCBI Taxonomy" id="56"/>
    <lineage>
        <taxon>Bacteria</taxon>
        <taxon>Pseudomonadati</taxon>
        <taxon>Myxococcota</taxon>
        <taxon>Polyangia</taxon>
        <taxon>Polyangiales</taxon>
        <taxon>Polyangiaceae</taxon>
        <taxon>Sorangium</taxon>
    </lineage>
</organism>
<evidence type="ECO:0000259" key="8">
    <source>
        <dbReference type="PROSITE" id="PS51379"/>
    </source>
</evidence>
<keyword evidence="1" id="KW-0004">4Fe-4S</keyword>
<keyword evidence="4" id="KW-0408">Iron</keyword>
<keyword evidence="5" id="KW-0411">Iron-sulfur</keyword>
<dbReference type="GO" id="GO:0005886">
    <property type="term" value="C:plasma membrane"/>
    <property type="evidence" value="ECO:0007669"/>
    <property type="project" value="TreeGrafter"/>
</dbReference>
<dbReference type="InterPro" id="IPR004017">
    <property type="entry name" value="Cys_rich_dom"/>
</dbReference>
<keyword evidence="7" id="KW-1133">Transmembrane helix</keyword>
<proteinExistence type="predicted"/>
<feature type="compositionally biased region" description="Gly residues" evidence="6">
    <location>
        <begin position="373"/>
        <end position="382"/>
    </location>
</feature>
<evidence type="ECO:0000256" key="2">
    <source>
        <dbReference type="ARBA" id="ARBA00022723"/>
    </source>
</evidence>
<dbReference type="SUPFAM" id="SSF103501">
    <property type="entry name" value="Respiratory nitrate reductase 1 gamma chain"/>
    <property type="match status" value="2"/>
</dbReference>
<dbReference type="Gene3D" id="1.10.1060.10">
    <property type="entry name" value="Alpha-helical ferredoxin"/>
    <property type="match status" value="2"/>
</dbReference>
<dbReference type="Gene3D" id="1.20.950.20">
    <property type="entry name" value="Transmembrane di-heme cytochromes, Chain C"/>
    <property type="match status" value="1"/>
</dbReference>
<dbReference type="InterPro" id="IPR017900">
    <property type="entry name" value="4Fe4S_Fe_S_CS"/>
</dbReference>
<evidence type="ECO:0000256" key="1">
    <source>
        <dbReference type="ARBA" id="ARBA00022485"/>
    </source>
</evidence>
<keyword evidence="7" id="KW-0472">Membrane</keyword>
<protein>
    <submittedName>
        <fullName evidence="9">Iron-sulfur protein</fullName>
    </submittedName>
</protein>
<dbReference type="PROSITE" id="PS51379">
    <property type="entry name" value="4FE4S_FER_2"/>
    <property type="match status" value="2"/>
</dbReference>
<evidence type="ECO:0000256" key="6">
    <source>
        <dbReference type="SAM" id="MobiDB-lite"/>
    </source>
</evidence>
<feature type="transmembrane region" description="Helical" evidence="7">
    <location>
        <begin position="148"/>
        <end position="165"/>
    </location>
</feature>
<dbReference type="InterPro" id="IPR017896">
    <property type="entry name" value="4Fe4S_Fe-S-bd"/>
</dbReference>
<feature type="domain" description="4Fe-4S ferredoxin-type" evidence="8">
    <location>
        <begin position="429"/>
        <end position="460"/>
    </location>
</feature>
<feature type="compositionally biased region" description="Low complexity" evidence="6">
    <location>
        <begin position="386"/>
        <end position="420"/>
    </location>
</feature>